<dbReference type="RefSeq" id="WP_084811976.1">
    <property type="nucleotide sequence ID" value="NZ_FNLM01000036.1"/>
</dbReference>
<dbReference type="EMBL" id="FNLM01000036">
    <property type="protein sequence ID" value="SDU84250.1"/>
    <property type="molecule type" value="Genomic_DNA"/>
</dbReference>
<dbReference type="Gene3D" id="3.40.50.1820">
    <property type="entry name" value="alpha/beta hydrolase"/>
    <property type="match status" value="2"/>
</dbReference>
<dbReference type="PIRSF" id="PIRSF029171">
    <property type="entry name" value="Esterase_LipA"/>
    <property type="match status" value="1"/>
</dbReference>
<evidence type="ECO:0000313" key="2">
    <source>
        <dbReference type="Proteomes" id="UP000183180"/>
    </source>
</evidence>
<dbReference type="SUPFAM" id="SSF53474">
    <property type="entry name" value="alpha/beta-Hydrolases"/>
    <property type="match status" value="1"/>
</dbReference>
<dbReference type="Pfam" id="PF03583">
    <property type="entry name" value="LIP"/>
    <property type="match status" value="1"/>
</dbReference>
<reference evidence="1 2" key="1">
    <citation type="submission" date="2016-10" db="EMBL/GenBank/DDBJ databases">
        <authorList>
            <person name="de Groot N.N."/>
        </authorList>
    </citation>
    <scope>NUCLEOTIDE SEQUENCE [LARGE SCALE GENOMIC DNA]</scope>
    <source>
        <strain evidence="1 2">DSM 44215</strain>
    </source>
</reference>
<name>A0A1H2LTA6_9ACTN</name>
<gene>
    <name evidence="1" type="ORF">SAMN04488548_136837</name>
</gene>
<dbReference type="InterPro" id="IPR029058">
    <property type="entry name" value="AB_hydrolase_fold"/>
</dbReference>
<dbReference type="GO" id="GO:0016042">
    <property type="term" value="P:lipid catabolic process"/>
    <property type="evidence" value="ECO:0007669"/>
    <property type="project" value="InterPro"/>
</dbReference>
<dbReference type="PANTHER" id="PTHR34853">
    <property type="match status" value="1"/>
</dbReference>
<proteinExistence type="predicted"/>
<dbReference type="PANTHER" id="PTHR34853:SF1">
    <property type="entry name" value="LIPASE 5"/>
    <property type="match status" value="1"/>
</dbReference>
<organism evidence="1 2">
    <name type="scientific">Gordonia westfalica</name>
    <dbReference type="NCBI Taxonomy" id="158898"/>
    <lineage>
        <taxon>Bacteria</taxon>
        <taxon>Bacillati</taxon>
        <taxon>Actinomycetota</taxon>
        <taxon>Actinomycetes</taxon>
        <taxon>Mycobacteriales</taxon>
        <taxon>Gordoniaceae</taxon>
        <taxon>Gordonia</taxon>
    </lineage>
</organism>
<protein>
    <submittedName>
        <fullName evidence="1">Secretory lipase</fullName>
    </submittedName>
</protein>
<dbReference type="Proteomes" id="UP000183180">
    <property type="component" value="Unassembled WGS sequence"/>
</dbReference>
<dbReference type="STRING" id="158898.SAMN04488548_136837"/>
<dbReference type="OrthoDB" id="9798122at2"/>
<accession>A0A1H2LTA6</accession>
<dbReference type="InterPro" id="IPR005152">
    <property type="entry name" value="Lipase_secreted"/>
</dbReference>
<dbReference type="GO" id="GO:0004806">
    <property type="term" value="F:triacylglycerol lipase activity"/>
    <property type="evidence" value="ECO:0007669"/>
    <property type="project" value="InterPro"/>
</dbReference>
<dbReference type="AlphaFoldDB" id="A0A1H2LTA6"/>
<sequence length="402" mass="42471">MRCPSRRPRAERPRHPAVTSTRLLLTAVIVATAAACSSPDPADSAQAPAPGEVVGTATETGEYLALDKLAERSLRFRYLSEDRATDEVVPVSAAAFVPRGTAPAGGWPVIAVGHPTTGISTECAPSFYGNLLGTVDLVANLLELGFVVVQTDYQGLGTPGSHAYLEPTVAARNIIDSVRAVRSLVPDAAGEWWGFGVSQGGHAVFRANEIAAGYGDGLDLQGTISMSPALDIRPIADAMAAGTLTPDQIAFLPLILTGLRTVHPELHIDDYLRGPIRDTLGTFLECSDTAIMQKQDVVKRTTPADYRPVDDAATDRLRGWLGEASLPQGRASAPMMVVYSSADTVILPSWTERAVEQACGEGDLITTVVVDGQSHGILDVGSSTADWVEAVSEGRSVRDSCR</sequence>
<evidence type="ECO:0000313" key="1">
    <source>
        <dbReference type="EMBL" id="SDU84250.1"/>
    </source>
</evidence>